<accession>A0A6P1ZD63</accession>
<dbReference type="OrthoDB" id="9845991at2"/>
<dbReference type="RefSeq" id="WP_144306493.1">
    <property type="nucleotide sequence ID" value="NZ_QMIF01000012.1"/>
</dbReference>
<dbReference type="EMBL" id="QMIF01000012">
    <property type="protein sequence ID" value="TVM32128.1"/>
    <property type="molecule type" value="Genomic_DNA"/>
</dbReference>
<reference evidence="1 2" key="1">
    <citation type="submission" date="2018-06" db="EMBL/GenBank/DDBJ databases">
        <title>Complete genome of Desulfovibrio marinus P48SEP.</title>
        <authorList>
            <person name="Crispim J.S."/>
            <person name="Vidigal P.M.P."/>
            <person name="Silva L.C.F."/>
            <person name="Araujo L.C."/>
            <person name="Laguardia C.N."/>
            <person name="Dias R.S."/>
            <person name="Sousa M.P."/>
            <person name="Paula S.O."/>
            <person name="Silva C."/>
        </authorList>
    </citation>
    <scope>NUCLEOTIDE SEQUENCE [LARGE SCALE GENOMIC DNA]</scope>
    <source>
        <strain evidence="1 2">P48SEP</strain>
    </source>
</reference>
<dbReference type="Proteomes" id="UP000434052">
    <property type="component" value="Unassembled WGS sequence"/>
</dbReference>
<evidence type="ECO:0000313" key="2">
    <source>
        <dbReference type="Proteomes" id="UP000434052"/>
    </source>
</evidence>
<protein>
    <submittedName>
        <fullName evidence="1">Uncharacterized protein</fullName>
    </submittedName>
</protein>
<name>A0A6P1ZD63_9BACT</name>
<evidence type="ECO:0000313" key="1">
    <source>
        <dbReference type="EMBL" id="TVM32128.1"/>
    </source>
</evidence>
<proteinExistence type="predicted"/>
<dbReference type="AlphaFoldDB" id="A0A6P1ZD63"/>
<organism evidence="1 2">
    <name type="scientific">Oceanidesulfovibrio marinus</name>
    <dbReference type="NCBI Taxonomy" id="370038"/>
    <lineage>
        <taxon>Bacteria</taxon>
        <taxon>Pseudomonadati</taxon>
        <taxon>Thermodesulfobacteriota</taxon>
        <taxon>Desulfovibrionia</taxon>
        <taxon>Desulfovibrionales</taxon>
        <taxon>Desulfovibrionaceae</taxon>
        <taxon>Oceanidesulfovibrio</taxon>
    </lineage>
</organism>
<gene>
    <name evidence="1" type="ORF">DQK91_16495</name>
</gene>
<sequence>MPSPGHDLQTAERVAIELAAQAEVFLESFAPERFCGWAERVFLGLPRSEPDTPRPVLAMLVPLRPDNSFLKPCNQARAVRELLQHYQLETRDRAGVSFAWRDTHVLVGVDLDADCILRLALHGYPPCSGLVEVWPGHAHHRLNAAANGGSFAQIPGGRTSAIEIDISRPSDSYGGPDDEIIA</sequence>
<comment type="caution">
    <text evidence="1">The sequence shown here is derived from an EMBL/GenBank/DDBJ whole genome shotgun (WGS) entry which is preliminary data.</text>
</comment>